<accession>A0A8T8SUD7</accession>
<reference evidence="1" key="1">
    <citation type="submission" date="2016-04" db="EMBL/GenBank/DDBJ databases">
        <authorList>
            <person name="Nguyen H.D."/>
            <person name="Samba Siva P."/>
            <person name="Cullis J."/>
            <person name="Levesque C.A."/>
            <person name="Hambleton S."/>
        </authorList>
    </citation>
    <scope>NUCLEOTIDE SEQUENCE</scope>
    <source>
        <strain evidence="1">DAOMC 236416</strain>
    </source>
</reference>
<evidence type="ECO:0000313" key="2">
    <source>
        <dbReference type="Proteomes" id="UP000077521"/>
    </source>
</evidence>
<sequence length="223" mass="24367">MLFSYESRSSLSNLEALIDVRQIEPADAFELKSSSVRDVILPSITQTHLTEAITVYISTRKTKQLPLAILTKETPTLSLDLPLLKDDEVRITASDQVCLVIHATASADDIQVDASMEVPQRLLPSVFKIKHGDQIDYIVEIVKADGTVVLERQYNNAKVGEVDPEITSALIGCSMGGSVKAGVPDKLRDSFKFFLNKGEDLQTASLFLFLLPDSSCPAAELGD</sequence>
<reference evidence="1" key="2">
    <citation type="journal article" date="2019" name="IMA Fungus">
        <title>Genome sequencing and comparison of five Tilletia species to identify candidate genes for the detection of regulated species infecting wheat.</title>
        <authorList>
            <person name="Nguyen H.D.T."/>
            <person name="Sultana T."/>
            <person name="Kesanakurti P."/>
            <person name="Hambleton S."/>
        </authorList>
    </citation>
    <scope>NUCLEOTIDE SEQUENCE</scope>
    <source>
        <strain evidence="1">DAOMC 236416</strain>
    </source>
</reference>
<proteinExistence type="predicted"/>
<dbReference type="EMBL" id="LWDF02000389">
    <property type="protein sequence ID" value="KAE8249418.1"/>
    <property type="molecule type" value="Genomic_DNA"/>
</dbReference>
<name>A0A8T8SUD7_9BASI</name>
<dbReference type="Proteomes" id="UP000077521">
    <property type="component" value="Unassembled WGS sequence"/>
</dbReference>
<comment type="caution">
    <text evidence="1">The sequence shown here is derived from an EMBL/GenBank/DDBJ whole genome shotgun (WGS) entry which is preliminary data.</text>
</comment>
<keyword evidence="2" id="KW-1185">Reference proteome</keyword>
<gene>
    <name evidence="1" type="ORF">A4X13_0g5217</name>
</gene>
<evidence type="ECO:0000313" key="1">
    <source>
        <dbReference type="EMBL" id="KAE8249418.1"/>
    </source>
</evidence>
<dbReference type="AlphaFoldDB" id="A0A8T8SUD7"/>
<organism evidence="1 2">
    <name type="scientific">Tilletia indica</name>
    <dbReference type="NCBI Taxonomy" id="43049"/>
    <lineage>
        <taxon>Eukaryota</taxon>
        <taxon>Fungi</taxon>
        <taxon>Dikarya</taxon>
        <taxon>Basidiomycota</taxon>
        <taxon>Ustilaginomycotina</taxon>
        <taxon>Exobasidiomycetes</taxon>
        <taxon>Tilletiales</taxon>
        <taxon>Tilletiaceae</taxon>
        <taxon>Tilletia</taxon>
    </lineage>
</organism>
<protein>
    <submittedName>
        <fullName evidence="1">Uncharacterized protein</fullName>
    </submittedName>
</protein>